<name>K1Q0Y8_MAGGI</name>
<dbReference type="InParanoid" id="K1Q0Y8"/>
<proteinExistence type="predicted"/>
<dbReference type="AlphaFoldDB" id="K1Q0Y8"/>
<dbReference type="EMBL" id="JH818886">
    <property type="protein sequence ID" value="EKC30087.1"/>
    <property type="molecule type" value="Genomic_DNA"/>
</dbReference>
<dbReference type="HOGENOM" id="CLU_2624400_0_0_1"/>
<evidence type="ECO:0000313" key="1">
    <source>
        <dbReference type="EMBL" id="EKC30087.1"/>
    </source>
</evidence>
<reference evidence="1" key="1">
    <citation type="journal article" date="2012" name="Nature">
        <title>The oyster genome reveals stress adaptation and complexity of shell formation.</title>
        <authorList>
            <person name="Zhang G."/>
            <person name="Fang X."/>
            <person name="Guo X."/>
            <person name="Li L."/>
            <person name="Luo R."/>
            <person name="Xu F."/>
            <person name="Yang P."/>
            <person name="Zhang L."/>
            <person name="Wang X."/>
            <person name="Qi H."/>
            <person name="Xiong Z."/>
            <person name="Que H."/>
            <person name="Xie Y."/>
            <person name="Holland P.W."/>
            <person name="Paps J."/>
            <person name="Zhu Y."/>
            <person name="Wu F."/>
            <person name="Chen Y."/>
            <person name="Wang J."/>
            <person name="Peng C."/>
            <person name="Meng J."/>
            <person name="Yang L."/>
            <person name="Liu J."/>
            <person name="Wen B."/>
            <person name="Zhang N."/>
            <person name="Huang Z."/>
            <person name="Zhu Q."/>
            <person name="Feng Y."/>
            <person name="Mount A."/>
            <person name="Hedgecock D."/>
            <person name="Xu Z."/>
            <person name="Liu Y."/>
            <person name="Domazet-Loso T."/>
            <person name="Du Y."/>
            <person name="Sun X."/>
            <person name="Zhang S."/>
            <person name="Liu B."/>
            <person name="Cheng P."/>
            <person name="Jiang X."/>
            <person name="Li J."/>
            <person name="Fan D."/>
            <person name="Wang W."/>
            <person name="Fu W."/>
            <person name="Wang T."/>
            <person name="Wang B."/>
            <person name="Zhang J."/>
            <person name="Peng Z."/>
            <person name="Li Y."/>
            <person name="Li N."/>
            <person name="Wang J."/>
            <person name="Chen M."/>
            <person name="He Y."/>
            <person name="Tan F."/>
            <person name="Song X."/>
            <person name="Zheng Q."/>
            <person name="Huang R."/>
            <person name="Yang H."/>
            <person name="Du X."/>
            <person name="Chen L."/>
            <person name="Yang M."/>
            <person name="Gaffney P.M."/>
            <person name="Wang S."/>
            <person name="Luo L."/>
            <person name="She Z."/>
            <person name="Ming Y."/>
            <person name="Huang W."/>
            <person name="Zhang S."/>
            <person name="Huang B."/>
            <person name="Zhang Y."/>
            <person name="Qu T."/>
            <person name="Ni P."/>
            <person name="Miao G."/>
            <person name="Wang J."/>
            <person name="Wang Q."/>
            <person name="Steinberg C.E."/>
            <person name="Wang H."/>
            <person name="Li N."/>
            <person name="Qian L."/>
            <person name="Zhang G."/>
            <person name="Li Y."/>
            <person name="Yang H."/>
            <person name="Liu X."/>
            <person name="Wang J."/>
            <person name="Yin Y."/>
            <person name="Wang J."/>
        </authorList>
    </citation>
    <scope>NUCLEOTIDE SEQUENCE [LARGE SCALE GENOMIC DNA]</scope>
    <source>
        <strain evidence="1">05x7-T-G4-1.051#20</strain>
    </source>
</reference>
<protein>
    <submittedName>
        <fullName evidence="1">Uncharacterized protein</fullName>
    </submittedName>
</protein>
<organism evidence="1">
    <name type="scientific">Magallana gigas</name>
    <name type="common">Pacific oyster</name>
    <name type="synonym">Crassostrea gigas</name>
    <dbReference type="NCBI Taxonomy" id="29159"/>
    <lineage>
        <taxon>Eukaryota</taxon>
        <taxon>Metazoa</taxon>
        <taxon>Spiralia</taxon>
        <taxon>Lophotrochozoa</taxon>
        <taxon>Mollusca</taxon>
        <taxon>Bivalvia</taxon>
        <taxon>Autobranchia</taxon>
        <taxon>Pteriomorphia</taxon>
        <taxon>Ostreida</taxon>
        <taxon>Ostreoidea</taxon>
        <taxon>Ostreidae</taxon>
        <taxon>Magallana</taxon>
    </lineage>
</organism>
<gene>
    <name evidence="1" type="ORF">CGI_10009607</name>
</gene>
<sequence length="78" mass="8425">MSCGVFPDLVWMDSTSSPCRLKSFIILLLPCVHTSVSFRHVTPYTPSSYPVSIAVMTRGTSISDRSGGEDSAPWGGML</sequence>
<accession>K1Q0Y8</accession>